<accession>A0AB34FEU8</accession>
<dbReference type="Proteomes" id="UP001163105">
    <property type="component" value="Unassembled WGS sequence"/>
</dbReference>
<evidence type="ECO:0000313" key="5">
    <source>
        <dbReference type="Proteomes" id="UP001163105"/>
    </source>
</evidence>
<organism evidence="4 5">
    <name type="scientific">Purpureocillium lavendulum</name>
    <dbReference type="NCBI Taxonomy" id="1247861"/>
    <lineage>
        <taxon>Eukaryota</taxon>
        <taxon>Fungi</taxon>
        <taxon>Dikarya</taxon>
        <taxon>Ascomycota</taxon>
        <taxon>Pezizomycotina</taxon>
        <taxon>Sordariomycetes</taxon>
        <taxon>Hypocreomycetidae</taxon>
        <taxon>Hypocreales</taxon>
        <taxon>Ophiocordycipitaceae</taxon>
        <taxon>Purpureocillium</taxon>
    </lineage>
</organism>
<dbReference type="InterPro" id="IPR008978">
    <property type="entry name" value="HSP20-like_chaperone"/>
</dbReference>
<name>A0AB34FEU8_9HYPO</name>
<dbReference type="GO" id="GO:0051087">
    <property type="term" value="F:protein-folding chaperone binding"/>
    <property type="evidence" value="ECO:0007669"/>
    <property type="project" value="TreeGrafter"/>
</dbReference>
<dbReference type="Pfam" id="PF04969">
    <property type="entry name" value="CS"/>
    <property type="match status" value="1"/>
</dbReference>
<dbReference type="SUPFAM" id="SSF49764">
    <property type="entry name" value="HSP20-like chaperones"/>
    <property type="match status" value="1"/>
</dbReference>
<comment type="similarity">
    <text evidence="1">Belongs to the p23/wos2 family.</text>
</comment>
<dbReference type="EMBL" id="JAQHRD010000011">
    <property type="protein sequence ID" value="KAJ6437564.1"/>
    <property type="molecule type" value="Genomic_DNA"/>
</dbReference>
<dbReference type="GO" id="GO:0005634">
    <property type="term" value="C:nucleus"/>
    <property type="evidence" value="ECO:0007669"/>
    <property type="project" value="TreeGrafter"/>
</dbReference>
<evidence type="ECO:0000256" key="1">
    <source>
        <dbReference type="ARBA" id="ARBA00025733"/>
    </source>
</evidence>
<dbReference type="GO" id="GO:0051131">
    <property type="term" value="P:chaperone-mediated protein complex assembly"/>
    <property type="evidence" value="ECO:0007669"/>
    <property type="project" value="TreeGrafter"/>
</dbReference>
<dbReference type="GO" id="GO:0006457">
    <property type="term" value="P:protein folding"/>
    <property type="evidence" value="ECO:0007669"/>
    <property type="project" value="TreeGrafter"/>
</dbReference>
<dbReference type="GO" id="GO:0051879">
    <property type="term" value="F:Hsp90 protein binding"/>
    <property type="evidence" value="ECO:0007669"/>
    <property type="project" value="InterPro"/>
</dbReference>
<dbReference type="PROSITE" id="PS51203">
    <property type="entry name" value="CS"/>
    <property type="match status" value="1"/>
</dbReference>
<evidence type="ECO:0000259" key="3">
    <source>
        <dbReference type="PROSITE" id="PS51203"/>
    </source>
</evidence>
<dbReference type="AlphaFoldDB" id="A0AB34FEU8"/>
<dbReference type="FunFam" id="2.60.40.790:FF:000013">
    <property type="entry name" value="Very-long-chain (3R)-3-hydroxyacyl-CoA dehydratase"/>
    <property type="match status" value="1"/>
</dbReference>
<reference evidence="4" key="1">
    <citation type="submission" date="2023-01" db="EMBL/GenBank/DDBJ databases">
        <title>The growth and conidiation of Purpureocillium lavendulum are regulated by nitrogen source and histone H3K14 acetylation.</title>
        <authorList>
            <person name="Tang P."/>
            <person name="Han J."/>
            <person name="Zhang C."/>
            <person name="Tang P."/>
            <person name="Qi F."/>
            <person name="Zhang K."/>
            <person name="Liang L."/>
        </authorList>
    </citation>
    <scope>NUCLEOTIDE SEQUENCE</scope>
    <source>
        <strain evidence="4">YMF1.00683</strain>
    </source>
</reference>
<comment type="caution">
    <text evidence="4">The sequence shown here is derived from an EMBL/GenBank/DDBJ whole genome shotgun (WGS) entry which is preliminary data.</text>
</comment>
<sequence length="277" mass="30884">MKLARRIESFSGLSAEVKKCIKWVRRRLNNGGNQYDIRSHLEARNKATEVTRQSPSLLGQFLSQTEPPQRCIQPGESDELETDSDGGWFGSESEEEEMPESDDLAILWAQREGVVYLTINLHDVQNSAIDLQAGSIDFKNTTEGMEYAFNLSFYAPVKVDESKKSITGRYAFLVLAKAEEAWWPRLTNENVRLNFVKVDFERWADEDDSDDEPNLPGGMDFSQFGMPGGGGLPNMNFDMPALGADGGDDNDDHSDAADDATDEVDGEEADDAPEELR</sequence>
<gene>
    <name evidence="4" type="ORF">O9K51_09770</name>
</gene>
<protein>
    <submittedName>
        <fullName evidence="4">Mitochondrial carrier</fullName>
    </submittedName>
</protein>
<proteinExistence type="inferred from homology"/>
<dbReference type="PANTHER" id="PTHR22932">
    <property type="entry name" value="TELOMERASE-BINDING PROTEIN P23 HSP90 CO-CHAPERONE"/>
    <property type="match status" value="1"/>
</dbReference>
<evidence type="ECO:0000256" key="2">
    <source>
        <dbReference type="SAM" id="MobiDB-lite"/>
    </source>
</evidence>
<dbReference type="CDD" id="cd06465">
    <property type="entry name" value="p23_hB-ind1_like"/>
    <property type="match status" value="1"/>
</dbReference>
<feature type="region of interest" description="Disordered" evidence="2">
    <location>
        <begin position="205"/>
        <end position="277"/>
    </location>
</feature>
<dbReference type="GO" id="GO:0005829">
    <property type="term" value="C:cytosol"/>
    <property type="evidence" value="ECO:0007669"/>
    <property type="project" value="TreeGrafter"/>
</dbReference>
<dbReference type="Gene3D" id="2.60.40.790">
    <property type="match status" value="1"/>
</dbReference>
<feature type="domain" description="CS" evidence="3">
    <location>
        <begin position="101"/>
        <end position="187"/>
    </location>
</feature>
<keyword evidence="5" id="KW-1185">Reference proteome</keyword>
<evidence type="ECO:0000313" key="4">
    <source>
        <dbReference type="EMBL" id="KAJ6437564.1"/>
    </source>
</evidence>
<dbReference type="InterPro" id="IPR007052">
    <property type="entry name" value="CS_dom"/>
</dbReference>
<feature type="compositionally biased region" description="Polar residues" evidence="2">
    <location>
        <begin position="52"/>
        <end position="67"/>
    </location>
</feature>
<dbReference type="InterPro" id="IPR045250">
    <property type="entry name" value="p23-like"/>
</dbReference>
<feature type="compositionally biased region" description="Low complexity" evidence="2">
    <location>
        <begin position="233"/>
        <end position="243"/>
    </location>
</feature>
<feature type="region of interest" description="Disordered" evidence="2">
    <location>
        <begin position="52"/>
        <end position="95"/>
    </location>
</feature>
<feature type="compositionally biased region" description="Acidic residues" evidence="2">
    <location>
        <begin position="246"/>
        <end position="277"/>
    </location>
</feature>
<dbReference type="PANTHER" id="PTHR22932:SF1">
    <property type="entry name" value="CO-CHAPERONE PROTEIN DAF-41"/>
    <property type="match status" value="1"/>
</dbReference>